<name>A0A2C7AFB7_9PROT</name>
<dbReference type="InterPro" id="IPR043130">
    <property type="entry name" value="CDP-OH_PTrfase_TM_dom"/>
</dbReference>
<evidence type="ECO:0000256" key="4">
    <source>
        <dbReference type="ARBA" id="ARBA00022679"/>
    </source>
</evidence>
<comment type="similarity">
    <text evidence="2 11">Belongs to the CDP-alcohol phosphatidyltransferase class-I family.</text>
</comment>
<evidence type="ECO:0000313" key="15">
    <source>
        <dbReference type="Proteomes" id="UP000223527"/>
    </source>
</evidence>
<keyword evidence="9" id="KW-0594">Phospholipid biosynthesis</keyword>
<evidence type="ECO:0000256" key="9">
    <source>
        <dbReference type="ARBA" id="ARBA00023209"/>
    </source>
</evidence>
<dbReference type="InterPro" id="IPR050324">
    <property type="entry name" value="CDP-alcohol_PTase-I"/>
</dbReference>
<dbReference type="InterPro" id="IPR000462">
    <property type="entry name" value="CDP-OH_P_trans"/>
</dbReference>
<evidence type="ECO:0000259" key="13">
    <source>
        <dbReference type="Pfam" id="PF08009"/>
    </source>
</evidence>
<dbReference type="GO" id="GO:0016020">
    <property type="term" value="C:membrane"/>
    <property type="evidence" value="ECO:0007669"/>
    <property type="project" value="UniProtKB-SubCell"/>
</dbReference>
<sequence>MDEAPRPAPAAPPSRRHFRFAARQRPRFQGQSFNRLIPNILTLLGLCAGLMAMRFALEGRWEPAAGLIILAGAIDGLDGRLARLLKATSRFGAEFDSLADFLSFGVAPAMVLYLWTMHDYRGLGFVPCVMFAVCMSLRLARFNAALDAGPMPLPGPPPKPAYAQSFFTGVPAPAGALLGMFPIFAALAFEGWGLPGLAGAVRHPLFVGLLLIVVALMLVSTLPTWSFKNFKVRREYVLPLLLSIGAYAALLVSEPWAALAAAGLIYCGMLPFSFRSYLRLKRETEALIQPLPPAPGESATPSP</sequence>
<dbReference type="InterPro" id="IPR012616">
    <property type="entry name" value="CDP-OH_P_trans_C"/>
</dbReference>
<dbReference type="InterPro" id="IPR048254">
    <property type="entry name" value="CDP_ALCOHOL_P_TRANSF_CS"/>
</dbReference>
<comment type="subcellular location">
    <subcellularLocation>
        <location evidence="1">Membrane</location>
        <topology evidence="1">Multi-pass membrane protein</topology>
    </subcellularLocation>
</comment>
<dbReference type="Proteomes" id="UP000223527">
    <property type="component" value="Unassembled WGS sequence"/>
</dbReference>
<keyword evidence="3" id="KW-0444">Lipid biosynthesis</keyword>
<keyword evidence="15" id="KW-1185">Reference proteome</keyword>
<evidence type="ECO:0000256" key="1">
    <source>
        <dbReference type="ARBA" id="ARBA00004141"/>
    </source>
</evidence>
<feature type="transmembrane region" description="Helical" evidence="12">
    <location>
        <begin position="258"/>
        <end position="278"/>
    </location>
</feature>
<evidence type="ECO:0000256" key="10">
    <source>
        <dbReference type="ARBA" id="ARBA00023264"/>
    </source>
</evidence>
<accession>A0A2C7AFB7</accession>
<feature type="transmembrane region" description="Helical" evidence="12">
    <location>
        <begin position="97"/>
        <end position="116"/>
    </location>
</feature>
<dbReference type="Gene3D" id="1.20.120.1760">
    <property type="match status" value="1"/>
</dbReference>
<keyword evidence="8 12" id="KW-0472">Membrane</keyword>
<dbReference type="PANTHER" id="PTHR14269:SF61">
    <property type="entry name" value="CDP-DIACYLGLYCEROL--SERINE O-PHOSPHATIDYLTRANSFERASE"/>
    <property type="match status" value="1"/>
</dbReference>
<dbReference type="EMBL" id="PDNU01000004">
    <property type="protein sequence ID" value="PHK96145.1"/>
    <property type="molecule type" value="Genomic_DNA"/>
</dbReference>
<dbReference type="PROSITE" id="PS00379">
    <property type="entry name" value="CDP_ALCOHOL_P_TRANSF"/>
    <property type="match status" value="1"/>
</dbReference>
<dbReference type="PANTHER" id="PTHR14269">
    <property type="entry name" value="CDP-DIACYLGLYCEROL--GLYCEROL-3-PHOSPHATE 3-PHOSPHATIDYLTRANSFERASE-RELATED"/>
    <property type="match status" value="1"/>
</dbReference>
<gene>
    <name evidence="14" type="ORF">CR162_04725</name>
</gene>
<evidence type="ECO:0000313" key="14">
    <source>
        <dbReference type="EMBL" id="PHK96145.1"/>
    </source>
</evidence>
<evidence type="ECO:0000256" key="3">
    <source>
        <dbReference type="ARBA" id="ARBA00022516"/>
    </source>
</evidence>
<dbReference type="AlphaFoldDB" id="A0A2C7AFB7"/>
<dbReference type="OrthoDB" id="9777147at2"/>
<keyword evidence="10" id="KW-1208">Phospholipid metabolism</keyword>
<feature type="domain" description="CDP-alcohol phosphatidyltransferase C-terminal" evidence="13">
    <location>
        <begin position="235"/>
        <end position="271"/>
    </location>
</feature>
<proteinExistence type="inferred from homology"/>
<organism evidence="14 15">
    <name type="scientific">Teichococcus rhizosphaerae</name>
    <dbReference type="NCBI Taxonomy" id="1335062"/>
    <lineage>
        <taxon>Bacteria</taxon>
        <taxon>Pseudomonadati</taxon>
        <taxon>Pseudomonadota</taxon>
        <taxon>Alphaproteobacteria</taxon>
        <taxon>Acetobacterales</taxon>
        <taxon>Roseomonadaceae</taxon>
        <taxon>Roseomonas</taxon>
    </lineage>
</organism>
<dbReference type="GO" id="GO:0008654">
    <property type="term" value="P:phospholipid biosynthetic process"/>
    <property type="evidence" value="ECO:0007669"/>
    <property type="project" value="UniProtKB-KW"/>
</dbReference>
<dbReference type="Pfam" id="PF08009">
    <property type="entry name" value="CDP-OH_P_tran_2"/>
    <property type="match status" value="1"/>
</dbReference>
<keyword evidence="5 12" id="KW-0812">Transmembrane</keyword>
<comment type="caution">
    <text evidence="14">The sequence shown here is derived from an EMBL/GenBank/DDBJ whole genome shotgun (WGS) entry which is preliminary data.</text>
</comment>
<feature type="transmembrane region" description="Helical" evidence="12">
    <location>
        <begin position="122"/>
        <end position="140"/>
    </location>
</feature>
<evidence type="ECO:0000256" key="11">
    <source>
        <dbReference type="RuleBase" id="RU003750"/>
    </source>
</evidence>
<evidence type="ECO:0000256" key="6">
    <source>
        <dbReference type="ARBA" id="ARBA00022989"/>
    </source>
</evidence>
<evidence type="ECO:0000256" key="5">
    <source>
        <dbReference type="ARBA" id="ARBA00022692"/>
    </source>
</evidence>
<feature type="transmembrane region" description="Helical" evidence="12">
    <location>
        <begin position="36"/>
        <end position="57"/>
    </location>
</feature>
<dbReference type="RefSeq" id="WP_099094386.1">
    <property type="nucleotide sequence ID" value="NZ_PDNU01000004.1"/>
</dbReference>
<reference evidence="14 15" key="1">
    <citation type="submission" date="2017-10" db="EMBL/GenBank/DDBJ databases">
        <authorList>
            <person name="Banno H."/>
            <person name="Chua N.-H."/>
        </authorList>
    </citation>
    <scope>NUCLEOTIDE SEQUENCE [LARGE SCALE GENOMIC DNA]</scope>
    <source>
        <strain evidence="14 15">YW11</strain>
    </source>
</reference>
<dbReference type="Pfam" id="PF01066">
    <property type="entry name" value="CDP-OH_P_transf"/>
    <property type="match status" value="1"/>
</dbReference>
<dbReference type="GO" id="GO:0016780">
    <property type="term" value="F:phosphotransferase activity, for other substituted phosphate groups"/>
    <property type="evidence" value="ECO:0007669"/>
    <property type="project" value="InterPro"/>
</dbReference>
<evidence type="ECO:0000256" key="2">
    <source>
        <dbReference type="ARBA" id="ARBA00010441"/>
    </source>
</evidence>
<keyword evidence="4 11" id="KW-0808">Transferase</keyword>
<protein>
    <submittedName>
        <fullName evidence="14">CDP-diacylglycerol--serine O-phosphatidyltransferase</fullName>
    </submittedName>
</protein>
<keyword evidence="6 12" id="KW-1133">Transmembrane helix</keyword>
<evidence type="ECO:0000256" key="8">
    <source>
        <dbReference type="ARBA" id="ARBA00023136"/>
    </source>
</evidence>
<evidence type="ECO:0000256" key="7">
    <source>
        <dbReference type="ARBA" id="ARBA00023098"/>
    </source>
</evidence>
<evidence type="ECO:0000256" key="12">
    <source>
        <dbReference type="SAM" id="Phobius"/>
    </source>
</evidence>
<feature type="transmembrane region" description="Helical" evidence="12">
    <location>
        <begin position="205"/>
        <end position="224"/>
    </location>
</feature>
<keyword evidence="7" id="KW-0443">Lipid metabolism</keyword>